<accession>A0A1G7F4Z9</accession>
<dbReference type="Proteomes" id="UP000183685">
    <property type="component" value="Unassembled WGS sequence"/>
</dbReference>
<dbReference type="Pfam" id="PF00353">
    <property type="entry name" value="HemolysinCabind"/>
    <property type="match status" value="5"/>
</dbReference>
<dbReference type="STRING" id="637679.GCA_001550055_01592"/>
<dbReference type="RefSeq" id="WP_068303575.1">
    <property type="nucleotide sequence ID" value="NZ_LRUA01000003.1"/>
</dbReference>
<dbReference type="InterPro" id="IPR011049">
    <property type="entry name" value="Serralysin-like_metalloprot_C"/>
</dbReference>
<dbReference type="InterPro" id="IPR018511">
    <property type="entry name" value="Hemolysin-typ_Ca-bd_CS"/>
</dbReference>
<dbReference type="PANTHER" id="PTHR38340:SF1">
    <property type="entry name" value="S-LAYER PROTEIN"/>
    <property type="match status" value="1"/>
</dbReference>
<name>A0A1G7F4Z9_9PROT</name>
<dbReference type="SUPFAM" id="SSF51120">
    <property type="entry name" value="beta-Roll"/>
    <property type="match status" value="3"/>
</dbReference>
<evidence type="ECO:0000256" key="1">
    <source>
        <dbReference type="ARBA" id="ARBA00004613"/>
    </source>
</evidence>
<dbReference type="PANTHER" id="PTHR38340">
    <property type="entry name" value="S-LAYER PROTEIN"/>
    <property type="match status" value="1"/>
</dbReference>
<dbReference type="GO" id="GO:0005509">
    <property type="term" value="F:calcium ion binding"/>
    <property type="evidence" value="ECO:0007669"/>
    <property type="project" value="InterPro"/>
</dbReference>
<evidence type="ECO:0000313" key="3">
    <source>
        <dbReference type="EMBL" id="SDE70981.1"/>
    </source>
</evidence>
<dbReference type="Gene3D" id="2.150.10.10">
    <property type="entry name" value="Serralysin-like metalloprotease, C-terminal"/>
    <property type="match status" value="3"/>
</dbReference>
<evidence type="ECO:0000313" key="4">
    <source>
        <dbReference type="Proteomes" id="UP000183685"/>
    </source>
</evidence>
<keyword evidence="2" id="KW-0964">Secreted</keyword>
<dbReference type="PROSITE" id="PS00330">
    <property type="entry name" value="HEMOLYSIN_CALCIUM"/>
    <property type="match status" value="4"/>
</dbReference>
<dbReference type="InterPro" id="IPR001343">
    <property type="entry name" value="Hemolysn_Ca-bd"/>
</dbReference>
<dbReference type="PRINTS" id="PR00313">
    <property type="entry name" value="CABNDNGRPT"/>
</dbReference>
<dbReference type="EMBL" id="FNAK01000009">
    <property type="protein sequence ID" value="SDE70981.1"/>
    <property type="molecule type" value="Genomic_DNA"/>
</dbReference>
<dbReference type="AlphaFoldDB" id="A0A1G7F4Z9"/>
<evidence type="ECO:0000256" key="2">
    <source>
        <dbReference type="ARBA" id="ARBA00022525"/>
    </source>
</evidence>
<protein>
    <submittedName>
        <fullName evidence="3">Hemolysin-type calcium-binding repeat-containing protein</fullName>
    </submittedName>
</protein>
<proteinExistence type="predicted"/>
<dbReference type="InterPro" id="IPR050557">
    <property type="entry name" value="RTX_toxin/Mannuronan_C5-epim"/>
</dbReference>
<reference evidence="3 4" key="1">
    <citation type="submission" date="2016-10" db="EMBL/GenBank/DDBJ databases">
        <authorList>
            <person name="de Groot N.N."/>
        </authorList>
    </citation>
    <scope>NUCLEOTIDE SEQUENCE [LARGE SCALE GENOMIC DNA]</scope>
    <source>
        <strain evidence="3 4">CGMCC 1.9109</strain>
    </source>
</reference>
<gene>
    <name evidence="3" type="ORF">SAMN04488071_3621</name>
</gene>
<organism evidence="3 4">
    <name type="scientific">Kordiimonas lacus</name>
    <dbReference type="NCBI Taxonomy" id="637679"/>
    <lineage>
        <taxon>Bacteria</taxon>
        <taxon>Pseudomonadati</taxon>
        <taxon>Pseudomonadota</taxon>
        <taxon>Alphaproteobacteria</taxon>
        <taxon>Kordiimonadales</taxon>
        <taxon>Kordiimonadaceae</taxon>
        <taxon>Kordiimonas</taxon>
    </lineage>
</organism>
<dbReference type="GO" id="GO:0005576">
    <property type="term" value="C:extracellular region"/>
    <property type="evidence" value="ECO:0007669"/>
    <property type="project" value="UniProtKB-SubCell"/>
</dbReference>
<sequence length="586" mass="61371">MIKWQIVTGDLPPGGITQEQVELAKSITLAAAQQWGNYIDSNVTLTVELRLDTREPVFGNSLSDLEVSAFSTSYEHVFLRNENGQRIVEPGAAYEIRTGIDPNGSKPDIVITINPEFVDRLWLDPTPFTAGDLADFAPASSIDFMALMMHEFSHALASVSMVVGNNTLNNAKTLSVFDTLSVDTANGRFFIGEAVQEILGAPVPTIHGHFGLPIDSLDDPFVLPDTEQSQLYRFDLLRDGFFLNYRAFPSSFDLAILKDVGLPMVTESSEADLLFGFHREPDILRGKEGDDTLKGLSGADELWGGSGNDMLFGGSGRDTIGGGDGNDFIVGDDVDVVVLAGASPLPKDGDQDIDLIFGGAGNDTILTGTFTDSNKNGRYDTGEAGTGQTLANTVWAGVGDDTVVGTDGNETLGGGRGNDVIQAFGGDDIIYGGKETTNTLSGTNDVIDAGQGADTVFAGAGNDSIAGGAGADVLFNGTGADTVDGGDGGDELFGGPGDDDLSGGAGADTFYFNQNSGNDVIRDFDPLEDFLSVTAFGFEDLEGLQASASVIDVDGQSSLLLQLSGETSITLIGISVSQLDLSNVVL</sequence>
<keyword evidence="4" id="KW-1185">Reference proteome</keyword>
<comment type="subcellular location">
    <subcellularLocation>
        <location evidence="1">Secreted</location>
    </subcellularLocation>
</comment>